<evidence type="ECO:0000256" key="5">
    <source>
        <dbReference type="SAM" id="MobiDB-lite"/>
    </source>
</evidence>
<evidence type="ECO:0000256" key="3">
    <source>
        <dbReference type="ARBA" id="ARBA00025466"/>
    </source>
</evidence>
<evidence type="ECO:0000256" key="4">
    <source>
        <dbReference type="SAM" id="Coils"/>
    </source>
</evidence>
<dbReference type="InterPro" id="IPR028002">
    <property type="entry name" value="Myb_DNA-bind_5"/>
</dbReference>
<dbReference type="OrthoDB" id="6776977at2759"/>
<dbReference type="EMBL" id="KZ308200">
    <property type="protein sequence ID" value="KAG8224552.1"/>
    <property type="molecule type" value="Genomic_DNA"/>
</dbReference>
<evidence type="ECO:0000256" key="2">
    <source>
        <dbReference type="ARBA" id="ARBA00016807"/>
    </source>
</evidence>
<proteinExistence type="predicted"/>
<feature type="coiled-coil region" evidence="4">
    <location>
        <begin position="20"/>
        <end position="47"/>
    </location>
</feature>
<evidence type="ECO:0000256" key="1">
    <source>
        <dbReference type="ARBA" id="ARBA00011764"/>
    </source>
</evidence>
<evidence type="ECO:0000313" key="8">
    <source>
        <dbReference type="Proteomes" id="UP000792457"/>
    </source>
</evidence>
<dbReference type="PANTHER" id="PTHR21411:SF0">
    <property type="entry name" value="REGULATORY PROTEIN ZESTE"/>
    <property type="match status" value="1"/>
</dbReference>
<reference evidence="7" key="2">
    <citation type="submission" date="2017-10" db="EMBL/GenBank/DDBJ databases">
        <title>Ladona fulva Genome sequencing and assembly.</title>
        <authorList>
            <person name="Murali S."/>
            <person name="Richards S."/>
            <person name="Bandaranaike D."/>
            <person name="Bellair M."/>
            <person name="Blankenburg K."/>
            <person name="Chao H."/>
            <person name="Dinh H."/>
            <person name="Doddapaneni H."/>
            <person name="Dugan-Rocha S."/>
            <person name="Elkadiri S."/>
            <person name="Gnanaolivu R."/>
            <person name="Hernandez B."/>
            <person name="Skinner E."/>
            <person name="Javaid M."/>
            <person name="Lee S."/>
            <person name="Li M."/>
            <person name="Ming W."/>
            <person name="Munidasa M."/>
            <person name="Muniz J."/>
            <person name="Nguyen L."/>
            <person name="Hughes D."/>
            <person name="Osuji N."/>
            <person name="Pu L.-L."/>
            <person name="Puazo M."/>
            <person name="Qu C."/>
            <person name="Quiroz J."/>
            <person name="Raj R."/>
            <person name="Weissenberger G."/>
            <person name="Xin Y."/>
            <person name="Zou X."/>
            <person name="Han Y."/>
            <person name="Worley K."/>
            <person name="Muzny D."/>
            <person name="Gibbs R."/>
        </authorList>
    </citation>
    <scope>NUCLEOTIDE SEQUENCE</scope>
    <source>
        <strain evidence="7">Sampled in the wild</strain>
    </source>
</reference>
<dbReference type="Pfam" id="PF13873">
    <property type="entry name" value="Myb_DNA-bind_5"/>
    <property type="match status" value="1"/>
</dbReference>
<comment type="subunit">
    <text evidence="1">Self-associates forming complexes of several hundred monomers.</text>
</comment>
<feature type="region of interest" description="Disordered" evidence="5">
    <location>
        <begin position="172"/>
        <end position="236"/>
    </location>
</feature>
<keyword evidence="4" id="KW-0175">Coiled coil</keyword>
<keyword evidence="8" id="KW-1185">Reference proteome</keyword>
<organism evidence="7 8">
    <name type="scientific">Ladona fulva</name>
    <name type="common">Scarce chaser dragonfly</name>
    <name type="synonym">Libellula fulva</name>
    <dbReference type="NCBI Taxonomy" id="123851"/>
    <lineage>
        <taxon>Eukaryota</taxon>
        <taxon>Metazoa</taxon>
        <taxon>Ecdysozoa</taxon>
        <taxon>Arthropoda</taxon>
        <taxon>Hexapoda</taxon>
        <taxon>Insecta</taxon>
        <taxon>Pterygota</taxon>
        <taxon>Palaeoptera</taxon>
        <taxon>Odonata</taxon>
        <taxon>Epiprocta</taxon>
        <taxon>Anisoptera</taxon>
        <taxon>Libelluloidea</taxon>
        <taxon>Libellulidae</taxon>
        <taxon>Ladona</taxon>
    </lineage>
</organism>
<dbReference type="AlphaFoldDB" id="A0A8K0JXQ2"/>
<feature type="domain" description="Myb/SANT-like DNA-binding" evidence="6">
    <location>
        <begin position="4"/>
        <end position="80"/>
    </location>
</feature>
<comment type="caution">
    <text evidence="7">The sequence shown here is derived from an EMBL/GenBank/DDBJ whole genome shotgun (WGS) entry which is preliminary data.</text>
</comment>
<name>A0A8K0JXQ2_LADFU</name>
<evidence type="ECO:0000313" key="7">
    <source>
        <dbReference type="EMBL" id="KAG8224552.1"/>
    </source>
</evidence>
<gene>
    <name evidence="7" type="ORF">J437_LFUL002156</name>
</gene>
<protein>
    <recommendedName>
        <fullName evidence="2">Regulatory protein zeste</fullName>
    </recommendedName>
</protein>
<reference evidence="7" key="1">
    <citation type="submission" date="2013-04" db="EMBL/GenBank/DDBJ databases">
        <authorList>
            <person name="Qu J."/>
            <person name="Murali S.C."/>
            <person name="Bandaranaike D."/>
            <person name="Bellair M."/>
            <person name="Blankenburg K."/>
            <person name="Chao H."/>
            <person name="Dinh H."/>
            <person name="Doddapaneni H."/>
            <person name="Downs B."/>
            <person name="Dugan-Rocha S."/>
            <person name="Elkadiri S."/>
            <person name="Gnanaolivu R.D."/>
            <person name="Hernandez B."/>
            <person name="Javaid M."/>
            <person name="Jayaseelan J.C."/>
            <person name="Lee S."/>
            <person name="Li M."/>
            <person name="Ming W."/>
            <person name="Munidasa M."/>
            <person name="Muniz J."/>
            <person name="Nguyen L."/>
            <person name="Ongeri F."/>
            <person name="Osuji N."/>
            <person name="Pu L.-L."/>
            <person name="Puazo M."/>
            <person name="Qu C."/>
            <person name="Quiroz J."/>
            <person name="Raj R."/>
            <person name="Weissenberger G."/>
            <person name="Xin Y."/>
            <person name="Zou X."/>
            <person name="Han Y."/>
            <person name="Richards S."/>
            <person name="Worley K."/>
            <person name="Muzny D."/>
            <person name="Gibbs R."/>
        </authorList>
    </citation>
    <scope>NUCLEOTIDE SEQUENCE</scope>
    <source>
        <strain evidence="7">Sampled in the wild</strain>
    </source>
</reference>
<sequence>MATRNAAFTLVEKRILIDLVEKFKKVLENKKTDAANCEQKRKKWNQVTKEFNSHGNITRRDAEQLKRCWEKMKCMLKKEKMMEVRARMGTGGGPFIAHESDPLCAQIETIVPFINEEVGRVLDSDYHHLNPNSASPTSSSKSIDSLSPSRTFYVSAMEVGPVCSSPVLAGLSAKDPSPKRVPIISTPPLHQEIPGPSGKQSNPRRKDLNKNFTRHAIPPPLFGGISNPDADVEINQ</sequence>
<evidence type="ECO:0000259" key="6">
    <source>
        <dbReference type="Pfam" id="PF13873"/>
    </source>
</evidence>
<accession>A0A8K0JXQ2</accession>
<dbReference type="Proteomes" id="UP000792457">
    <property type="component" value="Unassembled WGS sequence"/>
</dbReference>
<comment type="function">
    <text evidence="3">Involved in transvection phenomena (= synapsis-dependent gene expression), where the synaptic pairing of chromosomes carrying genes with which zeste interacts influences the expression of these genes. Zeste binds to DNA and stimulates transcription from a nearby promoter.</text>
</comment>
<dbReference type="PANTHER" id="PTHR21411">
    <property type="entry name" value="APONTIC"/>
    <property type="match status" value="1"/>
</dbReference>